<dbReference type="PROSITE" id="PS51197">
    <property type="entry name" value="HTH_RRF2_2"/>
    <property type="match status" value="1"/>
</dbReference>
<dbReference type="GO" id="GO:0003700">
    <property type="term" value="F:DNA-binding transcription factor activity"/>
    <property type="evidence" value="ECO:0007669"/>
    <property type="project" value="TreeGrafter"/>
</dbReference>
<proteinExistence type="predicted"/>
<sequence length="153" mass="16614">MRLTLHTDYALRVLIHLGVHTTRRVSIREIAQAYRISENHLVKVVHRLGQGGFVTTIRGRGGGLVLARPADQIVVGDVIRFTEEDIALVDCEGRNSTDGQPCILLSACVLRGVLGEALGAFMSVFDRYTVADLLTGKEAVLLAPASSVQPERP</sequence>
<dbReference type="EMBL" id="AGQV01000005">
    <property type="protein sequence ID" value="EHH67972.1"/>
    <property type="molecule type" value="Genomic_DNA"/>
</dbReference>
<evidence type="ECO:0000313" key="2">
    <source>
        <dbReference type="EMBL" id="EHH67972.1"/>
    </source>
</evidence>
<dbReference type="SUPFAM" id="SSF46785">
    <property type="entry name" value="Winged helix' DNA-binding domain"/>
    <property type="match status" value="1"/>
</dbReference>
<dbReference type="AlphaFoldDB" id="G6XK10"/>
<dbReference type="Pfam" id="PF02082">
    <property type="entry name" value="Rrf2"/>
    <property type="match status" value="1"/>
</dbReference>
<dbReference type="PANTHER" id="PTHR33221">
    <property type="entry name" value="WINGED HELIX-TURN-HELIX TRANSCRIPTIONAL REGULATOR, RRF2 FAMILY"/>
    <property type="match status" value="1"/>
</dbReference>
<reference evidence="2 3" key="1">
    <citation type="submission" date="2011-10" db="EMBL/GenBank/DDBJ databases">
        <title>Genome sequence of Gluconobacter morbifer G707, isolated from Drosophila gut.</title>
        <authorList>
            <person name="Lee W.-J."/>
            <person name="Kim E.-K."/>
        </authorList>
    </citation>
    <scope>NUCLEOTIDE SEQUENCE [LARGE SCALE GENOMIC DNA]</scope>
    <source>
        <strain evidence="2 3">G707</strain>
    </source>
</reference>
<dbReference type="Gene3D" id="1.10.10.10">
    <property type="entry name" value="Winged helix-like DNA-binding domain superfamily/Winged helix DNA-binding domain"/>
    <property type="match status" value="1"/>
</dbReference>
<dbReference type="GO" id="GO:0005829">
    <property type="term" value="C:cytosol"/>
    <property type="evidence" value="ECO:0007669"/>
    <property type="project" value="TreeGrafter"/>
</dbReference>
<accession>G6XK10</accession>
<evidence type="ECO:0000256" key="1">
    <source>
        <dbReference type="ARBA" id="ARBA00023125"/>
    </source>
</evidence>
<dbReference type="RefSeq" id="WP_008851886.1">
    <property type="nucleotide sequence ID" value="NZ_AGQV01000005.1"/>
</dbReference>
<organism evidence="2 3">
    <name type="scientific">Gluconobacter morbifer G707</name>
    <dbReference type="NCBI Taxonomy" id="1088869"/>
    <lineage>
        <taxon>Bacteria</taxon>
        <taxon>Pseudomonadati</taxon>
        <taxon>Pseudomonadota</taxon>
        <taxon>Alphaproteobacteria</taxon>
        <taxon>Acetobacterales</taxon>
        <taxon>Acetobacteraceae</taxon>
        <taxon>Gluconobacter</taxon>
    </lineage>
</organism>
<dbReference type="InterPro" id="IPR000944">
    <property type="entry name" value="Tscrpt_reg_Rrf2"/>
</dbReference>
<evidence type="ECO:0000313" key="3">
    <source>
        <dbReference type="Proteomes" id="UP000004949"/>
    </source>
</evidence>
<name>G6XK10_9PROT</name>
<dbReference type="PANTHER" id="PTHR33221:SF4">
    <property type="entry name" value="HTH-TYPE TRANSCRIPTIONAL REPRESSOR NSRR"/>
    <property type="match status" value="1"/>
</dbReference>
<dbReference type="OrthoDB" id="9795923at2"/>
<dbReference type="STRING" id="1088869.GMO_17390"/>
<keyword evidence="1" id="KW-0238">DNA-binding</keyword>
<protein>
    <submittedName>
        <fullName evidence="2">CDG1D protein</fullName>
    </submittedName>
</protein>
<gene>
    <name evidence="2" type="ORF">GMO_17390</name>
</gene>
<dbReference type="NCBIfam" id="TIGR00738">
    <property type="entry name" value="rrf2_super"/>
    <property type="match status" value="1"/>
</dbReference>
<dbReference type="InterPro" id="IPR036390">
    <property type="entry name" value="WH_DNA-bd_sf"/>
</dbReference>
<dbReference type="InterPro" id="IPR036388">
    <property type="entry name" value="WH-like_DNA-bd_sf"/>
</dbReference>
<comment type="caution">
    <text evidence="2">The sequence shown here is derived from an EMBL/GenBank/DDBJ whole genome shotgun (WGS) entry which is preliminary data.</text>
</comment>
<dbReference type="eggNOG" id="COG1959">
    <property type="taxonomic scope" value="Bacteria"/>
</dbReference>
<dbReference type="PATRIC" id="fig|1088869.3.peg.1734"/>
<keyword evidence="3" id="KW-1185">Reference proteome</keyword>
<dbReference type="Proteomes" id="UP000004949">
    <property type="component" value="Unassembled WGS sequence"/>
</dbReference>
<dbReference type="GO" id="GO:0003677">
    <property type="term" value="F:DNA binding"/>
    <property type="evidence" value="ECO:0007669"/>
    <property type="project" value="UniProtKB-KW"/>
</dbReference>